<evidence type="ECO:0008006" key="4">
    <source>
        <dbReference type="Google" id="ProtNLM"/>
    </source>
</evidence>
<dbReference type="Proteomes" id="UP000307702">
    <property type="component" value="Unassembled WGS sequence"/>
</dbReference>
<name>A0A8H2PN57_9GAMM</name>
<keyword evidence="3" id="KW-1185">Reference proteome</keyword>
<accession>A0A8H2PN57</accession>
<evidence type="ECO:0000313" key="2">
    <source>
        <dbReference type="EMBL" id="TMM46010.1"/>
    </source>
</evidence>
<keyword evidence="1" id="KW-0472">Membrane</keyword>
<organism evidence="2 3">
    <name type="scientific">Colwellia ponticola</name>
    <dbReference type="NCBI Taxonomy" id="2304625"/>
    <lineage>
        <taxon>Bacteria</taxon>
        <taxon>Pseudomonadati</taxon>
        <taxon>Pseudomonadota</taxon>
        <taxon>Gammaproteobacteria</taxon>
        <taxon>Alteromonadales</taxon>
        <taxon>Colwelliaceae</taxon>
        <taxon>Colwellia</taxon>
    </lineage>
</organism>
<dbReference type="AlphaFoldDB" id="A0A8H2PN57"/>
<dbReference type="PANTHER" id="PTHR28008:SF1">
    <property type="entry name" value="DOMAIN PROTEIN, PUTATIVE (AFU_ORTHOLOGUE AFUA_3G10980)-RELATED"/>
    <property type="match status" value="1"/>
</dbReference>
<dbReference type="NCBIfam" id="NF037970">
    <property type="entry name" value="vanZ_1"/>
    <property type="match status" value="1"/>
</dbReference>
<dbReference type="RefSeq" id="WP_138621718.1">
    <property type="nucleotide sequence ID" value="NZ_SZVP01000004.1"/>
</dbReference>
<keyword evidence="1" id="KW-0812">Transmembrane</keyword>
<proteinExistence type="predicted"/>
<evidence type="ECO:0000313" key="3">
    <source>
        <dbReference type="Proteomes" id="UP000307702"/>
    </source>
</evidence>
<evidence type="ECO:0000256" key="1">
    <source>
        <dbReference type="SAM" id="Phobius"/>
    </source>
</evidence>
<feature type="transmembrane region" description="Helical" evidence="1">
    <location>
        <begin position="34"/>
        <end position="53"/>
    </location>
</feature>
<dbReference type="PANTHER" id="PTHR28008">
    <property type="entry name" value="DOMAIN PROTEIN, PUTATIVE (AFU_ORTHOLOGUE AFUA_3G10980)-RELATED"/>
    <property type="match status" value="1"/>
</dbReference>
<dbReference type="EMBL" id="SZVP01000004">
    <property type="protein sequence ID" value="TMM46010.1"/>
    <property type="molecule type" value="Genomic_DNA"/>
</dbReference>
<sequence>MNARQHYYFFISVFIVSSLLLVAHSFVPDSWRKIIFQFPAIDTIGHLTSFFILTWVSHSVIKLSLPLCLMLLTFYAALTEVSQSLLGYRQGELGDFLADVLGICLFVLVKWLYFSFFKKDLTKNTTK</sequence>
<dbReference type="OrthoDB" id="8564037at2"/>
<feature type="transmembrane region" description="Helical" evidence="1">
    <location>
        <begin position="98"/>
        <end position="117"/>
    </location>
</feature>
<comment type="caution">
    <text evidence="2">The sequence shown here is derived from an EMBL/GenBank/DDBJ whole genome shotgun (WGS) entry which is preliminary data.</text>
</comment>
<feature type="transmembrane region" description="Helical" evidence="1">
    <location>
        <begin position="7"/>
        <end position="28"/>
    </location>
</feature>
<keyword evidence="1" id="KW-1133">Transmembrane helix</keyword>
<protein>
    <recommendedName>
        <fullName evidence="4">VanZ-like domain-containing protein</fullName>
    </recommendedName>
</protein>
<reference evidence="2 3" key="1">
    <citation type="submission" date="2019-05" db="EMBL/GenBank/DDBJ databases">
        <title>Colwellia ponticola sp. nov., isolated from seawater.</title>
        <authorList>
            <person name="Yoon J.-H."/>
        </authorList>
    </citation>
    <scope>NUCLEOTIDE SEQUENCE [LARGE SCALE GENOMIC DNA]</scope>
    <source>
        <strain evidence="2 3">OISW-25</strain>
    </source>
</reference>
<feature type="transmembrane region" description="Helical" evidence="1">
    <location>
        <begin position="60"/>
        <end position="78"/>
    </location>
</feature>
<gene>
    <name evidence="2" type="ORF">FCS21_06725</name>
</gene>